<feature type="transmembrane region" description="Helical" evidence="5">
    <location>
        <begin position="404"/>
        <end position="420"/>
    </location>
</feature>
<evidence type="ECO:0000256" key="1">
    <source>
        <dbReference type="ARBA" id="ARBA00004141"/>
    </source>
</evidence>
<dbReference type="Pfam" id="PF04932">
    <property type="entry name" value="Wzy_C"/>
    <property type="match status" value="1"/>
</dbReference>
<proteinExistence type="predicted"/>
<feature type="transmembrane region" description="Helical" evidence="5">
    <location>
        <begin position="254"/>
        <end position="272"/>
    </location>
</feature>
<dbReference type="OrthoDB" id="8050531at2"/>
<dbReference type="GO" id="GO:0016020">
    <property type="term" value="C:membrane"/>
    <property type="evidence" value="ECO:0007669"/>
    <property type="project" value="UniProtKB-SubCell"/>
</dbReference>
<protein>
    <recommendedName>
        <fullName evidence="6">O-antigen ligase-related domain-containing protein</fullName>
    </recommendedName>
</protein>
<keyword evidence="8" id="KW-1185">Reference proteome</keyword>
<feature type="transmembrane region" description="Helical" evidence="5">
    <location>
        <begin position="147"/>
        <end position="173"/>
    </location>
</feature>
<keyword evidence="3 5" id="KW-1133">Transmembrane helix</keyword>
<keyword evidence="2 5" id="KW-0812">Transmembrane</keyword>
<sequence length="431" mass="46288">MPAPGPERRRCLTGTALNLERKVRTDPRARIAGAFGIAFGLFAGTGTAGLAMALALAGLWGLFFGFTARGRPLDRSLGQTVKRAGEAWLFLFLFVFWVLMTSFWSPAQGLAAETVRRLATLAILGPIVVWAVHACTGQDRLLAQRAIVAGVFTALAILTSEAISHYAMTYIATPYKEPLEIAGDMGRGATATLVLFWVAFACLHQQQSDTRVRFALVVLALFVAFQFGTDLNALGLVVGTLVALLTLRIPRFMLALVTAGTAVLVAAAPMIYPTLADLAHRALPGEAMPLSYGRRAQMWEVASHLIMQKPLTGWGLGAGSTFDAPIAYGGISWPIIQLHPHSAPLHIWLETGGIGALLASLAIVTGGGVAIRLYGRYPVAAAALAGGLTFLAISWGFSHAAWREWVWVSFAALIAFSAMLRNPRRWRQARQ</sequence>
<feature type="transmembrane region" description="Helical" evidence="5">
    <location>
        <begin position="377"/>
        <end position="398"/>
    </location>
</feature>
<evidence type="ECO:0000256" key="5">
    <source>
        <dbReference type="SAM" id="Phobius"/>
    </source>
</evidence>
<evidence type="ECO:0000256" key="4">
    <source>
        <dbReference type="ARBA" id="ARBA00023136"/>
    </source>
</evidence>
<evidence type="ECO:0000256" key="3">
    <source>
        <dbReference type="ARBA" id="ARBA00022989"/>
    </source>
</evidence>
<comment type="subcellular location">
    <subcellularLocation>
        <location evidence="1">Membrane</location>
        <topology evidence="1">Multi-pass membrane protein</topology>
    </subcellularLocation>
</comment>
<dbReference type="PANTHER" id="PTHR37422">
    <property type="entry name" value="TEICHURONIC ACID BIOSYNTHESIS PROTEIN TUAE"/>
    <property type="match status" value="1"/>
</dbReference>
<organism evidence="7 8">
    <name type="scientific">Candidatus Phycosocius bacilliformis</name>
    <dbReference type="NCBI Taxonomy" id="1445552"/>
    <lineage>
        <taxon>Bacteria</taxon>
        <taxon>Pseudomonadati</taxon>
        <taxon>Pseudomonadota</taxon>
        <taxon>Alphaproteobacteria</taxon>
        <taxon>Caulobacterales</taxon>
        <taxon>Caulobacterales incertae sedis</taxon>
        <taxon>Candidatus Phycosocius</taxon>
    </lineage>
</organism>
<evidence type="ECO:0000313" key="7">
    <source>
        <dbReference type="EMBL" id="GBF56773.1"/>
    </source>
</evidence>
<feature type="transmembrane region" description="Helical" evidence="5">
    <location>
        <begin position="33"/>
        <end position="66"/>
    </location>
</feature>
<evidence type="ECO:0000313" key="8">
    <source>
        <dbReference type="Proteomes" id="UP000245086"/>
    </source>
</evidence>
<feature type="transmembrane region" description="Helical" evidence="5">
    <location>
        <begin position="210"/>
        <end position="227"/>
    </location>
</feature>
<keyword evidence="4 5" id="KW-0472">Membrane</keyword>
<comment type="caution">
    <text evidence="7">The sequence shown here is derived from an EMBL/GenBank/DDBJ whole genome shotgun (WGS) entry which is preliminary data.</text>
</comment>
<feature type="transmembrane region" description="Helical" evidence="5">
    <location>
        <begin position="185"/>
        <end position="203"/>
    </location>
</feature>
<dbReference type="AlphaFoldDB" id="A0A2P2E6T8"/>
<reference evidence="7 8" key="1">
    <citation type="journal article" date="2018" name="Genome Announc.">
        <title>Draft Genome Sequence of "Candidatus Phycosocius bacilliformis," an Alphaproteobacterial Ectosymbiont of the Hydrocarbon-Producing Green Alga Botryococcus braunii.</title>
        <authorList>
            <person name="Tanabe Y."/>
            <person name="Yamaguchi H."/>
            <person name="Watanabe M.M."/>
        </authorList>
    </citation>
    <scope>NUCLEOTIDE SEQUENCE [LARGE SCALE GENOMIC DNA]</scope>
    <source>
        <strain evidence="7 8">BOTRYCO-2</strain>
    </source>
</reference>
<dbReference type="InterPro" id="IPR007016">
    <property type="entry name" value="O-antigen_ligase-rel_domated"/>
</dbReference>
<name>A0A2P2E6T8_9PROT</name>
<feature type="domain" description="O-antigen ligase-related" evidence="6">
    <location>
        <begin position="216"/>
        <end position="358"/>
    </location>
</feature>
<evidence type="ECO:0000256" key="2">
    <source>
        <dbReference type="ARBA" id="ARBA00022692"/>
    </source>
</evidence>
<dbReference type="InterPro" id="IPR051533">
    <property type="entry name" value="WaaL-like"/>
</dbReference>
<evidence type="ECO:0000259" key="6">
    <source>
        <dbReference type="Pfam" id="PF04932"/>
    </source>
</evidence>
<feature type="transmembrane region" description="Helical" evidence="5">
    <location>
        <begin position="117"/>
        <end position="135"/>
    </location>
</feature>
<dbReference type="Proteomes" id="UP000245086">
    <property type="component" value="Unassembled WGS sequence"/>
</dbReference>
<dbReference type="EMBL" id="BFBR01000001">
    <property type="protein sequence ID" value="GBF56773.1"/>
    <property type="molecule type" value="Genomic_DNA"/>
</dbReference>
<dbReference type="PANTHER" id="PTHR37422:SF13">
    <property type="entry name" value="LIPOPOLYSACCHARIDE BIOSYNTHESIS PROTEIN PA4999-RELATED"/>
    <property type="match status" value="1"/>
</dbReference>
<accession>A0A2P2E6T8</accession>
<feature type="transmembrane region" description="Helical" evidence="5">
    <location>
        <begin position="87"/>
        <end position="105"/>
    </location>
</feature>
<gene>
    <name evidence="7" type="ORF">PbB2_00430</name>
</gene>
<feature type="transmembrane region" description="Helical" evidence="5">
    <location>
        <begin position="347"/>
        <end position="370"/>
    </location>
</feature>